<dbReference type="PROSITE" id="PS00061">
    <property type="entry name" value="ADH_SHORT"/>
    <property type="match status" value="1"/>
</dbReference>
<keyword evidence="4" id="KW-1185">Reference proteome</keyword>
<dbReference type="RefSeq" id="WP_133614834.1">
    <property type="nucleotide sequence ID" value="NZ_SNYW01000012.1"/>
</dbReference>
<dbReference type="InterPro" id="IPR002347">
    <property type="entry name" value="SDR_fam"/>
</dbReference>
<dbReference type="OrthoDB" id="335726at2"/>
<dbReference type="AlphaFoldDB" id="A0A4R6WJR9"/>
<dbReference type="Gene3D" id="3.40.50.720">
    <property type="entry name" value="NAD(P)-binding Rossmann-like Domain"/>
    <property type="match status" value="1"/>
</dbReference>
<gene>
    <name evidence="3" type="ORF">A8950_3397</name>
</gene>
<dbReference type="Pfam" id="PF00106">
    <property type="entry name" value="adh_short"/>
    <property type="match status" value="1"/>
</dbReference>
<dbReference type="GO" id="GO:0016020">
    <property type="term" value="C:membrane"/>
    <property type="evidence" value="ECO:0007669"/>
    <property type="project" value="TreeGrafter"/>
</dbReference>
<dbReference type="SUPFAM" id="SSF51735">
    <property type="entry name" value="NAD(P)-binding Rossmann-fold domains"/>
    <property type="match status" value="1"/>
</dbReference>
<dbReference type="InterPro" id="IPR036291">
    <property type="entry name" value="NAD(P)-bd_dom_sf"/>
</dbReference>
<evidence type="ECO:0000313" key="3">
    <source>
        <dbReference type="EMBL" id="TDQ78934.1"/>
    </source>
</evidence>
<organism evidence="3 4">
    <name type="scientific">Dongia mobilis</name>
    <dbReference type="NCBI Taxonomy" id="578943"/>
    <lineage>
        <taxon>Bacteria</taxon>
        <taxon>Pseudomonadati</taxon>
        <taxon>Pseudomonadota</taxon>
        <taxon>Alphaproteobacteria</taxon>
        <taxon>Rhodospirillales</taxon>
        <taxon>Dongiaceae</taxon>
        <taxon>Dongia</taxon>
    </lineage>
</organism>
<evidence type="ECO:0000256" key="2">
    <source>
        <dbReference type="ARBA" id="ARBA00023002"/>
    </source>
</evidence>
<protein>
    <submittedName>
        <fullName evidence="3">Short-subunit dehydrogenase</fullName>
    </submittedName>
</protein>
<dbReference type="PRINTS" id="PR00081">
    <property type="entry name" value="GDHRDH"/>
</dbReference>
<dbReference type="PANTHER" id="PTHR44196">
    <property type="entry name" value="DEHYDROGENASE/REDUCTASE SDR FAMILY MEMBER 7B"/>
    <property type="match status" value="1"/>
</dbReference>
<dbReference type="GO" id="GO:0016491">
    <property type="term" value="F:oxidoreductase activity"/>
    <property type="evidence" value="ECO:0007669"/>
    <property type="project" value="UniProtKB-KW"/>
</dbReference>
<evidence type="ECO:0000313" key="4">
    <source>
        <dbReference type="Proteomes" id="UP000295783"/>
    </source>
</evidence>
<proteinExistence type="inferred from homology"/>
<dbReference type="EMBL" id="SNYW01000012">
    <property type="protein sequence ID" value="TDQ78934.1"/>
    <property type="molecule type" value="Genomic_DNA"/>
</dbReference>
<comment type="caution">
    <text evidence="3">The sequence shown here is derived from an EMBL/GenBank/DDBJ whole genome shotgun (WGS) entry which is preliminary data.</text>
</comment>
<comment type="similarity">
    <text evidence="1">Belongs to the short-chain dehydrogenases/reductases (SDR) family.</text>
</comment>
<keyword evidence="2" id="KW-0560">Oxidoreductase</keyword>
<name>A0A4R6WJR9_9PROT</name>
<dbReference type="InterPro" id="IPR020904">
    <property type="entry name" value="Sc_DH/Rdtase_CS"/>
</dbReference>
<sequence>MRSFRSILITGASSGLGAALARAYAAPGVFLHLGARRGDLLQELAAECRARGAEVGVASIDVTDAAAMEAWLLAADSGRPLDLVIANAGISGGTHGGHESAAQTRAVLRVNVDGVLNTVLPLLPRFAERKSGQVGIMASLAGHRGFPGAPAYCASKAAVKVWGEGLRGEMAASNVGVSVIMPGFVVTPMTAVNEFPMPFLMQADRAAAIIRKGLAANRARIAFPWPMAVIAWALGALSPALTDRLLRAAPKKR</sequence>
<evidence type="ECO:0000256" key="1">
    <source>
        <dbReference type="ARBA" id="ARBA00006484"/>
    </source>
</evidence>
<reference evidence="3 4" key="1">
    <citation type="submission" date="2019-03" db="EMBL/GenBank/DDBJ databases">
        <title>Genomic Encyclopedia of Type Strains, Phase III (KMG-III): the genomes of soil and plant-associated and newly described type strains.</title>
        <authorList>
            <person name="Whitman W."/>
        </authorList>
    </citation>
    <scope>NUCLEOTIDE SEQUENCE [LARGE SCALE GENOMIC DNA]</scope>
    <source>
        <strain evidence="3 4">CGMCC 1.7660</strain>
    </source>
</reference>
<dbReference type="PANTHER" id="PTHR44196:SF1">
    <property type="entry name" value="DEHYDROGENASE_REDUCTASE SDR FAMILY MEMBER 7B"/>
    <property type="match status" value="1"/>
</dbReference>
<dbReference type="Proteomes" id="UP000295783">
    <property type="component" value="Unassembled WGS sequence"/>
</dbReference>
<accession>A0A4R6WJR9</accession>